<name>A0A9P3GD61_9APHY</name>
<dbReference type="InterPro" id="IPR051911">
    <property type="entry name" value="SDR_oxidoreductase"/>
</dbReference>
<dbReference type="SUPFAM" id="SSF51735">
    <property type="entry name" value="NAD(P)-binding Rossmann-fold domains"/>
    <property type="match status" value="1"/>
</dbReference>
<dbReference type="InterPro" id="IPR002347">
    <property type="entry name" value="SDR_fam"/>
</dbReference>
<dbReference type="PANTHER" id="PTHR43976:SF16">
    <property type="entry name" value="SHORT-CHAIN DEHYDROGENASE_REDUCTASE FAMILY PROTEIN"/>
    <property type="match status" value="1"/>
</dbReference>
<dbReference type="PANTHER" id="PTHR43976">
    <property type="entry name" value="SHORT CHAIN DEHYDROGENASE"/>
    <property type="match status" value="1"/>
</dbReference>
<evidence type="ECO:0000256" key="2">
    <source>
        <dbReference type="ARBA" id="ARBA00023002"/>
    </source>
</evidence>
<sequence length="289" mass="31204">MRPPRVWLVTGSSSGFGLAMCKHLLAKGDKVVATLRTPSALAALSAEHTSDALLVCSVDVTRPVDIRAAFRAAIAHFGRVDAVFNNAAANLIGEVEAVPDAAARELMDVNFWGAAAVAREAVRVFRDENPPSAGGLLFTMSSELGLRAFAALGYYCAAKFALEGLMEALVQELDPDWNTKICIVTPGTFRTEVRAKATVVPSHPAYSSVEAPRQAREYFDTTWDPSRPTRIGDVTKAVARIYEVSAMEHIPSRLFLGNDSVASVRSKLQRLAAEADESEQWAQGLLEDV</sequence>
<dbReference type="Proteomes" id="UP000703269">
    <property type="component" value="Unassembled WGS sequence"/>
</dbReference>
<organism evidence="3 4">
    <name type="scientific">Phanerochaete sordida</name>
    <dbReference type="NCBI Taxonomy" id="48140"/>
    <lineage>
        <taxon>Eukaryota</taxon>
        <taxon>Fungi</taxon>
        <taxon>Dikarya</taxon>
        <taxon>Basidiomycota</taxon>
        <taxon>Agaricomycotina</taxon>
        <taxon>Agaricomycetes</taxon>
        <taxon>Polyporales</taxon>
        <taxon>Phanerochaetaceae</taxon>
        <taxon>Phanerochaete</taxon>
    </lineage>
</organism>
<gene>
    <name evidence="3" type="ORF">PsYK624_078150</name>
</gene>
<reference evidence="3 4" key="1">
    <citation type="submission" date="2021-08" db="EMBL/GenBank/DDBJ databases">
        <title>Draft Genome Sequence of Phanerochaete sordida strain YK-624.</title>
        <authorList>
            <person name="Mori T."/>
            <person name="Dohra H."/>
            <person name="Suzuki T."/>
            <person name="Kawagishi H."/>
            <person name="Hirai H."/>
        </authorList>
    </citation>
    <scope>NUCLEOTIDE SEQUENCE [LARGE SCALE GENOMIC DNA]</scope>
    <source>
        <strain evidence="3 4">YK-624</strain>
    </source>
</reference>
<keyword evidence="2" id="KW-0560">Oxidoreductase</keyword>
<proteinExistence type="inferred from homology"/>
<dbReference type="GO" id="GO:0016491">
    <property type="term" value="F:oxidoreductase activity"/>
    <property type="evidence" value="ECO:0007669"/>
    <property type="project" value="UniProtKB-KW"/>
</dbReference>
<evidence type="ECO:0000313" key="3">
    <source>
        <dbReference type="EMBL" id="GJE91665.1"/>
    </source>
</evidence>
<protein>
    <submittedName>
        <fullName evidence="3">NAD(P)-binding protein</fullName>
    </submittedName>
</protein>
<comment type="similarity">
    <text evidence="1">Belongs to the short-chain dehydrogenases/reductases (SDR) family.</text>
</comment>
<accession>A0A9P3GD61</accession>
<dbReference type="AlphaFoldDB" id="A0A9P3GD61"/>
<dbReference type="Gene3D" id="3.40.50.720">
    <property type="entry name" value="NAD(P)-binding Rossmann-like Domain"/>
    <property type="match status" value="1"/>
</dbReference>
<keyword evidence="4" id="KW-1185">Reference proteome</keyword>
<dbReference type="InterPro" id="IPR036291">
    <property type="entry name" value="NAD(P)-bd_dom_sf"/>
</dbReference>
<dbReference type="PRINTS" id="PR00081">
    <property type="entry name" value="GDHRDH"/>
</dbReference>
<evidence type="ECO:0000313" key="4">
    <source>
        <dbReference type="Proteomes" id="UP000703269"/>
    </source>
</evidence>
<comment type="caution">
    <text evidence="3">The sequence shown here is derived from an EMBL/GenBank/DDBJ whole genome shotgun (WGS) entry which is preliminary data.</text>
</comment>
<dbReference type="Pfam" id="PF00106">
    <property type="entry name" value="adh_short"/>
    <property type="match status" value="1"/>
</dbReference>
<evidence type="ECO:0000256" key="1">
    <source>
        <dbReference type="ARBA" id="ARBA00006484"/>
    </source>
</evidence>
<dbReference type="EMBL" id="BPQB01000022">
    <property type="protein sequence ID" value="GJE91665.1"/>
    <property type="molecule type" value="Genomic_DNA"/>
</dbReference>
<dbReference type="OrthoDB" id="1274115at2759"/>